<dbReference type="NCBIfam" id="NF040925">
    <property type="entry name" value="LD_carbox_ElsL"/>
    <property type="match status" value="1"/>
</dbReference>
<protein>
    <submittedName>
        <fullName evidence="11">L,D-transpeptidase</fullName>
    </submittedName>
</protein>
<proteinExistence type="inferred from homology"/>
<evidence type="ECO:0000313" key="12">
    <source>
        <dbReference type="Proteomes" id="UP000516745"/>
    </source>
</evidence>
<dbReference type="PANTHER" id="PTHR30582">
    <property type="entry name" value="L,D-TRANSPEPTIDASE"/>
    <property type="match status" value="1"/>
</dbReference>
<evidence type="ECO:0000256" key="3">
    <source>
        <dbReference type="ARBA" id="ARBA00022676"/>
    </source>
</evidence>
<evidence type="ECO:0000313" key="11">
    <source>
        <dbReference type="EMBL" id="QNX09339.1"/>
    </source>
</evidence>
<comment type="pathway">
    <text evidence="1 9">Cell wall biogenesis; peptidoglycan biosynthesis.</text>
</comment>
<evidence type="ECO:0000256" key="6">
    <source>
        <dbReference type="ARBA" id="ARBA00022960"/>
    </source>
</evidence>
<dbReference type="GO" id="GO:0008360">
    <property type="term" value="P:regulation of cell shape"/>
    <property type="evidence" value="ECO:0007669"/>
    <property type="project" value="UniProtKB-UniRule"/>
</dbReference>
<keyword evidence="7 9" id="KW-0573">Peptidoglycan synthesis</keyword>
<dbReference type="InterPro" id="IPR050979">
    <property type="entry name" value="LD-transpeptidase"/>
</dbReference>
<evidence type="ECO:0000256" key="1">
    <source>
        <dbReference type="ARBA" id="ARBA00004752"/>
    </source>
</evidence>
<dbReference type="AlphaFoldDB" id="A0A7H2Q2K6"/>
<keyword evidence="5" id="KW-0378">Hydrolase</keyword>
<accession>A0A7H2Q2K6</accession>
<reference evidence="12" key="1">
    <citation type="submission" date="2020-09" db="EMBL/GenBank/DDBJ databases">
        <title>Clinical and molecular characterization of Acinetobacter seifertii in Taiwan.</title>
        <authorList>
            <person name="Li L.-H."/>
            <person name="Yang Y.-S."/>
            <person name="Sun J.-R."/>
            <person name="Huang T.-W."/>
            <person name="Huang W.-C."/>
            <person name="Wang Y.-C."/>
            <person name="Kuo T.-H."/>
            <person name="Kuo S.-C."/>
            <person name="Chen T.-L."/>
        </authorList>
    </citation>
    <scope>NUCLEOTIDE SEQUENCE [LARGE SCALE GENOMIC DNA]</scope>
    <source>
        <strain evidence="12">AS72</strain>
    </source>
</reference>
<dbReference type="PROSITE" id="PS52029">
    <property type="entry name" value="LD_TPASE"/>
    <property type="match status" value="1"/>
</dbReference>
<gene>
    <name evidence="11" type="ORF">IC795_03425</name>
</gene>
<dbReference type="SUPFAM" id="SSF141523">
    <property type="entry name" value="L,D-transpeptidase catalytic domain-like"/>
    <property type="match status" value="1"/>
</dbReference>
<dbReference type="Proteomes" id="UP000516745">
    <property type="component" value="Chromosome"/>
</dbReference>
<evidence type="ECO:0000256" key="9">
    <source>
        <dbReference type="PROSITE-ProRule" id="PRU01373"/>
    </source>
</evidence>
<dbReference type="GO" id="GO:0018104">
    <property type="term" value="P:peptidoglycan-protein cross-linking"/>
    <property type="evidence" value="ECO:0007669"/>
    <property type="project" value="TreeGrafter"/>
</dbReference>
<dbReference type="Gene3D" id="2.40.440.10">
    <property type="entry name" value="L,D-transpeptidase catalytic domain-like"/>
    <property type="match status" value="1"/>
</dbReference>
<evidence type="ECO:0000256" key="8">
    <source>
        <dbReference type="ARBA" id="ARBA00023316"/>
    </source>
</evidence>
<evidence type="ECO:0000256" key="4">
    <source>
        <dbReference type="ARBA" id="ARBA00022679"/>
    </source>
</evidence>
<evidence type="ECO:0000259" key="10">
    <source>
        <dbReference type="PROSITE" id="PS52029"/>
    </source>
</evidence>
<keyword evidence="8 9" id="KW-0961">Cell wall biogenesis/degradation</keyword>
<dbReference type="InterPro" id="IPR005490">
    <property type="entry name" value="LD_TPept_cat_dom"/>
</dbReference>
<dbReference type="GO" id="GO:0005576">
    <property type="term" value="C:extracellular region"/>
    <property type="evidence" value="ECO:0007669"/>
    <property type="project" value="TreeGrafter"/>
</dbReference>
<dbReference type="GO" id="GO:0071972">
    <property type="term" value="F:peptidoglycan L,D-transpeptidase activity"/>
    <property type="evidence" value="ECO:0007669"/>
    <property type="project" value="TreeGrafter"/>
</dbReference>
<dbReference type="GO" id="GO:0071555">
    <property type="term" value="P:cell wall organization"/>
    <property type="evidence" value="ECO:0007669"/>
    <property type="project" value="UniProtKB-UniRule"/>
</dbReference>
<evidence type="ECO:0000256" key="5">
    <source>
        <dbReference type="ARBA" id="ARBA00022801"/>
    </source>
</evidence>
<dbReference type="GO" id="GO:0016757">
    <property type="term" value="F:glycosyltransferase activity"/>
    <property type="evidence" value="ECO:0007669"/>
    <property type="project" value="UniProtKB-KW"/>
</dbReference>
<keyword evidence="4" id="KW-0808">Transferase</keyword>
<dbReference type="PANTHER" id="PTHR30582:SF24">
    <property type="entry name" value="L,D-TRANSPEPTIDASE ERFK_SRFK-RELATED"/>
    <property type="match status" value="1"/>
</dbReference>
<feature type="active site" description="Proton donor/acceptor" evidence="9">
    <location>
        <position position="122"/>
    </location>
</feature>
<dbReference type="UniPathway" id="UPA00219"/>
<reference evidence="11 12" key="2">
    <citation type="submission" date="2020-09" db="EMBL/GenBank/DDBJ databases">
        <authorList>
            <person name="Chen F.-J."/>
            <person name="Lee Y.-T."/>
        </authorList>
    </citation>
    <scope>NUCLEOTIDE SEQUENCE [LARGE SCALE GENOMIC DNA]</scope>
    <source>
        <strain evidence="11 12">AS72</strain>
    </source>
</reference>
<organism evidence="11 12">
    <name type="scientific">Acinetobacter seifertii</name>
    <dbReference type="NCBI Taxonomy" id="1530123"/>
    <lineage>
        <taxon>Bacteria</taxon>
        <taxon>Pseudomonadati</taxon>
        <taxon>Pseudomonadota</taxon>
        <taxon>Gammaproteobacteria</taxon>
        <taxon>Moraxellales</taxon>
        <taxon>Moraxellaceae</taxon>
        <taxon>Acinetobacter</taxon>
        <taxon>Acinetobacter calcoaceticus/baumannii complex</taxon>
    </lineage>
</organism>
<keyword evidence="3" id="KW-0328">Glycosyltransferase</keyword>
<comment type="similarity">
    <text evidence="2">Belongs to the YkuD family.</text>
</comment>
<dbReference type="EMBL" id="CP061565">
    <property type="protein sequence ID" value="QNX09339.1"/>
    <property type="molecule type" value="Genomic_DNA"/>
</dbReference>
<evidence type="ECO:0000256" key="2">
    <source>
        <dbReference type="ARBA" id="ARBA00005992"/>
    </source>
</evidence>
<evidence type="ECO:0000256" key="7">
    <source>
        <dbReference type="ARBA" id="ARBA00022984"/>
    </source>
</evidence>
<keyword evidence="6 9" id="KW-0133">Cell shape</keyword>
<feature type="domain" description="L,D-TPase catalytic" evidence="10">
    <location>
        <begin position="9"/>
        <end position="162"/>
    </location>
</feature>
<dbReference type="Pfam" id="PF03734">
    <property type="entry name" value="YkuD"/>
    <property type="match status" value="1"/>
</dbReference>
<sequence>MSQFKLEDADILIDLANQTLNLPKHNKFYVVSTGKNGIGEQENTGKTPRGWHRVAKKIGMQAPKNAVFIARNQTGEVYSSELAAKFPERDWILSRILWLDGLEEGFNKGEGHDTMQRYIYIHGTPDKEPMGIPMSHGCIRMRNEEIIELFDLVPEDALVYLSEQSLT</sequence>
<feature type="active site" description="Nucleophile" evidence="9">
    <location>
        <position position="138"/>
    </location>
</feature>
<dbReference type="CDD" id="cd16913">
    <property type="entry name" value="YkuD_like"/>
    <property type="match status" value="1"/>
</dbReference>
<name>A0A7H2Q2K6_9GAMM</name>
<dbReference type="InterPro" id="IPR038063">
    <property type="entry name" value="Transpep_catalytic_dom"/>
</dbReference>